<evidence type="ECO:0000313" key="2">
    <source>
        <dbReference type="EMBL" id="KAL1376063.1"/>
    </source>
</evidence>
<feature type="non-terminal residue" evidence="2">
    <location>
        <position position="33"/>
    </location>
</feature>
<evidence type="ECO:0000256" key="1">
    <source>
        <dbReference type="SAM" id="MobiDB-lite"/>
    </source>
</evidence>
<dbReference type="Proteomes" id="UP001562425">
    <property type="component" value="Unassembled WGS sequence"/>
</dbReference>
<feature type="compositionally biased region" description="Polar residues" evidence="1">
    <location>
        <begin position="1"/>
        <end position="14"/>
    </location>
</feature>
<protein>
    <submittedName>
        <fullName evidence="2">Uncharacterized protein</fullName>
    </submittedName>
</protein>
<keyword evidence="3" id="KW-1185">Reference proteome</keyword>
<reference evidence="2 3" key="1">
    <citation type="submission" date="2024-05" db="EMBL/GenBank/DDBJ databases">
        <title>Culex pipiens pipiens assembly and annotation.</title>
        <authorList>
            <person name="Alout H."/>
            <person name="Durand T."/>
        </authorList>
    </citation>
    <scope>NUCLEOTIDE SEQUENCE [LARGE SCALE GENOMIC DNA]</scope>
    <source>
        <strain evidence="2">HA-2024</strain>
        <tissue evidence="2">Whole body</tissue>
    </source>
</reference>
<gene>
    <name evidence="2" type="ORF">pipiens_000656</name>
</gene>
<dbReference type="EMBL" id="JBEHCU010011957">
    <property type="protein sequence ID" value="KAL1376063.1"/>
    <property type="molecule type" value="Genomic_DNA"/>
</dbReference>
<dbReference type="AlphaFoldDB" id="A0ABD1CIC4"/>
<sequence length="33" mass="3662">MDEQPTRSPVTTNAAAFGPPSTRPQSFRERTMP</sequence>
<feature type="region of interest" description="Disordered" evidence="1">
    <location>
        <begin position="1"/>
        <end position="33"/>
    </location>
</feature>
<accession>A0ABD1CIC4</accession>
<name>A0ABD1CIC4_CULPP</name>
<evidence type="ECO:0000313" key="3">
    <source>
        <dbReference type="Proteomes" id="UP001562425"/>
    </source>
</evidence>
<organism evidence="2 3">
    <name type="scientific">Culex pipiens pipiens</name>
    <name type="common">Northern house mosquito</name>
    <dbReference type="NCBI Taxonomy" id="38569"/>
    <lineage>
        <taxon>Eukaryota</taxon>
        <taxon>Metazoa</taxon>
        <taxon>Ecdysozoa</taxon>
        <taxon>Arthropoda</taxon>
        <taxon>Hexapoda</taxon>
        <taxon>Insecta</taxon>
        <taxon>Pterygota</taxon>
        <taxon>Neoptera</taxon>
        <taxon>Endopterygota</taxon>
        <taxon>Diptera</taxon>
        <taxon>Nematocera</taxon>
        <taxon>Culicoidea</taxon>
        <taxon>Culicidae</taxon>
        <taxon>Culicinae</taxon>
        <taxon>Culicini</taxon>
        <taxon>Culex</taxon>
        <taxon>Culex</taxon>
    </lineage>
</organism>
<proteinExistence type="predicted"/>
<comment type="caution">
    <text evidence="2">The sequence shown here is derived from an EMBL/GenBank/DDBJ whole genome shotgun (WGS) entry which is preliminary data.</text>
</comment>